<proteinExistence type="predicted"/>
<dbReference type="GO" id="GO:0016747">
    <property type="term" value="F:acyltransferase activity, transferring groups other than amino-acyl groups"/>
    <property type="evidence" value="ECO:0007669"/>
    <property type="project" value="InterPro"/>
</dbReference>
<dbReference type="RefSeq" id="WP_068955455.1">
    <property type="nucleotide sequence ID" value="NZ_LGLV01000011.1"/>
</dbReference>
<dbReference type="Proteomes" id="UP000093111">
    <property type="component" value="Unassembled WGS sequence"/>
</dbReference>
<dbReference type="STRING" id="1612624.ADU59_17540"/>
<dbReference type="Gene3D" id="3.40.630.30">
    <property type="match status" value="1"/>
</dbReference>
<keyword evidence="2" id="KW-0808">Transferase</keyword>
<dbReference type="Pfam" id="PF00583">
    <property type="entry name" value="Acetyltransf_1"/>
    <property type="match status" value="1"/>
</dbReference>
<dbReference type="PROSITE" id="PS51186">
    <property type="entry name" value="GNAT"/>
    <property type="match status" value="1"/>
</dbReference>
<dbReference type="OrthoDB" id="9788924at2"/>
<reference evidence="2 3" key="1">
    <citation type="journal article" date="2016" name="Syst. Appl. Microbiol.">
        <title>Pararhizobium polonicum sp. nov. isolated from tumors on stone fruit rootstocks.</title>
        <authorList>
            <person name="Pulawska J."/>
            <person name="Kuzmanovic N."/>
            <person name="Willems A."/>
            <person name="Pothier J.F."/>
        </authorList>
    </citation>
    <scope>NUCLEOTIDE SEQUENCE [LARGE SCALE GENOMIC DNA]</scope>
    <source>
        <strain evidence="2 3">F5.1</strain>
    </source>
</reference>
<dbReference type="CDD" id="cd04301">
    <property type="entry name" value="NAT_SF"/>
    <property type="match status" value="1"/>
</dbReference>
<protein>
    <submittedName>
        <fullName evidence="2">Acetyltransferase</fullName>
    </submittedName>
</protein>
<keyword evidence="3" id="KW-1185">Reference proteome</keyword>
<sequence length="194" mass="21453">MTAALRLRAAQRRDAAELAILVDIASHGFATWLWHGAVMRGVKDTALEQGRSRMMMDDEPGAWKDATCAEWDGEMAGVSIGYDLEDSVRDMVAPHPVIKPLLDLQVQVIGSRFIDSLGVYRHHRGKGIGRALLAHEIDKAQGRQVSLITESHNQTALALYAASGFAEQARLPAVPLFEDSKRHEWVLLARTMTE</sequence>
<feature type="domain" description="N-acetyltransferase" evidence="1">
    <location>
        <begin position="37"/>
        <end position="193"/>
    </location>
</feature>
<evidence type="ECO:0000313" key="2">
    <source>
        <dbReference type="EMBL" id="OBZ94011.1"/>
    </source>
</evidence>
<dbReference type="AlphaFoldDB" id="A0A1C7NYD0"/>
<evidence type="ECO:0000313" key="3">
    <source>
        <dbReference type="Proteomes" id="UP000093111"/>
    </source>
</evidence>
<dbReference type="EMBL" id="LGLV01000011">
    <property type="protein sequence ID" value="OBZ94011.1"/>
    <property type="molecule type" value="Genomic_DNA"/>
</dbReference>
<name>A0A1C7NYD0_9HYPH</name>
<gene>
    <name evidence="2" type="ORF">ADU59_17540</name>
</gene>
<comment type="caution">
    <text evidence="2">The sequence shown here is derived from an EMBL/GenBank/DDBJ whole genome shotgun (WGS) entry which is preliminary data.</text>
</comment>
<accession>A0A1C7NYD0</accession>
<dbReference type="PATRIC" id="fig|1612624.7.peg.5450"/>
<dbReference type="SUPFAM" id="SSF55729">
    <property type="entry name" value="Acyl-CoA N-acyltransferases (Nat)"/>
    <property type="match status" value="1"/>
</dbReference>
<organism evidence="2 3">
    <name type="scientific">Pararhizobium polonicum</name>
    <dbReference type="NCBI Taxonomy" id="1612624"/>
    <lineage>
        <taxon>Bacteria</taxon>
        <taxon>Pseudomonadati</taxon>
        <taxon>Pseudomonadota</taxon>
        <taxon>Alphaproteobacteria</taxon>
        <taxon>Hyphomicrobiales</taxon>
        <taxon>Rhizobiaceae</taxon>
        <taxon>Rhizobium/Agrobacterium group</taxon>
        <taxon>Pararhizobium</taxon>
    </lineage>
</organism>
<dbReference type="InterPro" id="IPR016181">
    <property type="entry name" value="Acyl_CoA_acyltransferase"/>
</dbReference>
<evidence type="ECO:0000259" key="1">
    <source>
        <dbReference type="PROSITE" id="PS51186"/>
    </source>
</evidence>
<dbReference type="InterPro" id="IPR000182">
    <property type="entry name" value="GNAT_dom"/>
</dbReference>